<evidence type="ECO:0000259" key="2">
    <source>
        <dbReference type="Pfam" id="PF00296"/>
    </source>
</evidence>
<keyword evidence="1 3" id="KW-0560">Oxidoreductase</keyword>
<organism evidence="3 4">
    <name type="scientific">Streptomyces evansiae</name>
    <dbReference type="NCBI Taxonomy" id="3075535"/>
    <lineage>
        <taxon>Bacteria</taxon>
        <taxon>Bacillati</taxon>
        <taxon>Actinomycetota</taxon>
        <taxon>Actinomycetes</taxon>
        <taxon>Kitasatosporales</taxon>
        <taxon>Streptomycetaceae</taxon>
        <taxon>Streptomyces</taxon>
    </lineage>
</organism>
<dbReference type="EC" id="1.-.-.-" evidence="3"/>
<evidence type="ECO:0000256" key="1">
    <source>
        <dbReference type="ARBA" id="ARBA00023002"/>
    </source>
</evidence>
<dbReference type="Gene3D" id="3.20.20.30">
    <property type="entry name" value="Luciferase-like domain"/>
    <property type="match status" value="1"/>
</dbReference>
<dbReference type="RefSeq" id="WP_093853267.1">
    <property type="nucleotide sequence ID" value="NZ_JAVRER010000028.1"/>
</dbReference>
<dbReference type="InterPro" id="IPR036661">
    <property type="entry name" value="Luciferase-like_sf"/>
</dbReference>
<evidence type="ECO:0000313" key="3">
    <source>
        <dbReference type="EMBL" id="MDT0417491.1"/>
    </source>
</evidence>
<accession>A0ABD5E8Y4</accession>
<name>A0ABD5E8Y4_9ACTN</name>
<dbReference type="InterPro" id="IPR011251">
    <property type="entry name" value="Luciferase-like_dom"/>
</dbReference>
<evidence type="ECO:0000313" key="4">
    <source>
        <dbReference type="Proteomes" id="UP001183607"/>
    </source>
</evidence>
<dbReference type="Pfam" id="PF00296">
    <property type="entry name" value="Bac_luciferase"/>
    <property type="match status" value="1"/>
</dbReference>
<protein>
    <submittedName>
        <fullName evidence="3">LLM class flavin-dependent oxidoreductase</fullName>
        <ecNumber evidence="3">1.-.-.-</ecNumber>
    </submittedName>
</protein>
<dbReference type="PANTHER" id="PTHR43244">
    <property type="match status" value="1"/>
</dbReference>
<dbReference type="GO" id="GO:0016491">
    <property type="term" value="F:oxidoreductase activity"/>
    <property type="evidence" value="ECO:0007669"/>
    <property type="project" value="UniProtKB-KW"/>
</dbReference>
<dbReference type="AlphaFoldDB" id="A0ABD5E8Y4"/>
<gene>
    <name evidence="3" type="ORF">RM574_18565</name>
</gene>
<feature type="domain" description="Luciferase-like" evidence="2">
    <location>
        <begin position="17"/>
        <end position="231"/>
    </location>
</feature>
<dbReference type="PANTHER" id="PTHR43244:SF1">
    <property type="entry name" value="5,10-METHYLENETETRAHYDROMETHANOPTERIN REDUCTASE"/>
    <property type="match status" value="1"/>
</dbReference>
<dbReference type="CDD" id="cd01097">
    <property type="entry name" value="Tetrahydromethanopterin_reductase"/>
    <property type="match status" value="1"/>
</dbReference>
<reference evidence="4" key="1">
    <citation type="submission" date="2023-07" db="EMBL/GenBank/DDBJ databases">
        <title>30 novel species of actinomycetes from the DSMZ collection.</title>
        <authorList>
            <person name="Nouioui I."/>
        </authorList>
    </citation>
    <scope>NUCLEOTIDE SEQUENCE [LARGE SCALE GENOMIC DNA]</scope>
    <source>
        <strain evidence="4">DSM 41982</strain>
    </source>
</reference>
<dbReference type="Proteomes" id="UP001183607">
    <property type="component" value="Unassembled WGS sequence"/>
</dbReference>
<dbReference type="EMBL" id="JAVRER010000028">
    <property type="protein sequence ID" value="MDT0417491.1"/>
    <property type="molecule type" value="Genomic_DNA"/>
</dbReference>
<sequence length="286" mass="30178">MTDYGHDLLFGSFVTPSSARPAEVVELAVTSERAGLDLVTFQDHPYQPALLDTQSLLAFVAARTTRVRLAANVTNLPLRPPAVLARTAATLDLLSGGRFELGIGAGGFRDAVVAMGGRGLPPGESVDALAEAIGLIRALWNTEERGGVHHRGTYYAADGAKRGPRPAHDIGVWIGAYGPRMLALTGRTATGWLPSYDYLKGGTAALPAMNARIDEAAEEAGRDPREIRRFLNIMKPEQATADFLTELATEHGISGFIVGGDDEAALRRLGEEVAPAVRAAVSPSGG</sequence>
<dbReference type="InterPro" id="IPR050564">
    <property type="entry name" value="F420-G6PD/mer"/>
</dbReference>
<proteinExistence type="predicted"/>
<comment type="caution">
    <text evidence="3">The sequence shown here is derived from an EMBL/GenBank/DDBJ whole genome shotgun (WGS) entry which is preliminary data.</text>
</comment>
<dbReference type="SUPFAM" id="SSF51679">
    <property type="entry name" value="Bacterial luciferase-like"/>
    <property type="match status" value="1"/>
</dbReference>